<feature type="compositionally biased region" description="Polar residues" evidence="7">
    <location>
        <begin position="81"/>
        <end position="98"/>
    </location>
</feature>
<dbReference type="Proteomes" id="UP000026915">
    <property type="component" value="Chromosome 10"/>
</dbReference>
<evidence type="ECO:0000256" key="7">
    <source>
        <dbReference type="SAM" id="MobiDB-lite"/>
    </source>
</evidence>
<dbReference type="Gramene" id="EOY17560">
    <property type="protein sequence ID" value="EOY17560"/>
    <property type="gene ID" value="TCM_042362"/>
</dbReference>
<organism evidence="9 10">
    <name type="scientific">Theobroma cacao</name>
    <name type="common">Cacao</name>
    <name type="synonym">Cocoa</name>
    <dbReference type="NCBI Taxonomy" id="3641"/>
    <lineage>
        <taxon>Eukaryota</taxon>
        <taxon>Viridiplantae</taxon>
        <taxon>Streptophyta</taxon>
        <taxon>Embryophyta</taxon>
        <taxon>Tracheophyta</taxon>
        <taxon>Spermatophyta</taxon>
        <taxon>Magnoliopsida</taxon>
        <taxon>eudicotyledons</taxon>
        <taxon>Gunneridae</taxon>
        <taxon>Pentapetalae</taxon>
        <taxon>rosids</taxon>
        <taxon>malvids</taxon>
        <taxon>Malvales</taxon>
        <taxon>Malvaceae</taxon>
        <taxon>Byttnerioideae</taxon>
        <taxon>Theobroma</taxon>
    </lineage>
</organism>
<feature type="domain" description="C3H1-type" evidence="8">
    <location>
        <begin position="242"/>
        <end position="269"/>
    </location>
</feature>
<proteinExistence type="predicted"/>
<dbReference type="AlphaFoldDB" id="A0A061FJN3"/>
<dbReference type="GO" id="GO:0003677">
    <property type="term" value="F:DNA binding"/>
    <property type="evidence" value="ECO:0007669"/>
    <property type="project" value="UniProtKB-KW"/>
</dbReference>
<evidence type="ECO:0000256" key="6">
    <source>
        <dbReference type="PROSITE-ProRule" id="PRU00723"/>
    </source>
</evidence>
<feature type="compositionally biased region" description="Low complexity" evidence="7">
    <location>
        <begin position="64"/>
        <end position="79"/>
    </location>
</feature>
<protein>
    <submittedName>
        <fullName evidence="9">Zinc finger family protein / RNA recognition motif-containing protein isoform 7</fullName>
    </submittedName>
</protein>
<dbReference type="PANTHER" id="PTHR24009:SF3">
    <property type="entry name" value="RNA-BINDING (RRM_RBD_RNP MOTIFS) FAMILY PROTEIN-RELATED"/>
    <property type="match status" value="1"/>
</dbReference>
<dbReference type="SMART" id="SM00356">
    <property type="entry name" value="ZnF_C3H1"/>
    <property type="match status" value="1"/>
</dbReference>
<gene>
    <name evidence="9" type="ORF">TCM_042362</name>
</gene>
<dbReference type="PANTHER" id="PTHR24009">
    <property type="entry name" value="RNA-BINDING (RRM/RBD/RNP MOTIFS)"/>
    <property type="match status" value="1"/>
</dbReference>
<keyword evidence="4" id="KW-0694">RNA-binding</keyword>
<dbReference type="Pfam" id="PF23182">
    <property type="entry name" value="PABC_AtC3H46"/>
    <property type="match status" value="1"/>
</dbReference>
<dbReference type="PROSITE" id="PS50103">
    <property type="entry name" value="ZF_C3H1"/>
    <property type="match status" value="1"/>
</dbReference>
<dbReference type="SUPFAM" id="SSF90229">
    <property type="entry name" value="CCCH zinc finger"/>
    <property type="match status" value="1"/>
</dbReference>
<dbReference type="Gene3D" id="4.10.1000.10">
    <property type="entry name" value="Zinc finger, CCCH-type"/>
    <property type="match status" value="1"/>
</dbReference>
<evidence type="ECO:0000313" key="10">
    <source>
        <dbReference type="Proteomes" id="UP000026915"/>
    </source>
</evidence>
<evidence type="ECO:0000256" key="4">
    <source>
        <dbReference type="ARBA" id="ARBA00022884"/>
    </source>
</evidence>
<sequence length="547" mass="59819">MDGYEATRIVFSRIQNLEPENASKIMGLLLIQDHGEKEMIRLAFGPEALVHSVVLKAKKELGLPTNSPTTPSTPSSPSPFLANNPNPVTVSRQSSSASRFLGNGAGVNLPPSLAIPTNPSTSSGSSSWSALSDLPNHDELISPSSGLNPSSLPFYGNGGATDMIDEFQLQDQLSFLNEGSPNLNPKNHDLFYSQAADLSSSSAAAACGSTDAMGFPSYWGSSFHRKSSSVSDILGADDPASGFGWRPCLYFARGYCKNGNNCRFIHGALGESGSMVAGADGAAMVGSPNKVEMMDQCHELLRSKSAQQQRLAAVSQLMGSASFPYSPKCMNLFLQQQQNDTQRAAAALMMGDDMNKFNRSRLERNGFSINGEAGMINPASRQIYLTFPADSTFREEDVSTYFRARMIYNSQDMLWRRKLEEQADLQQALELQNRRLMGLQLLDVKKHHHHRALSCGSPIPSPTHSPNLFSQSLVLPQFHNGQEAPQGTPFHSNIRINPPVILCLVHMNQHLILLKGNDLQSSHCRELFKPCARYICHCSRETSSQYC</sequence>
<reference evidence="9 10" key="1">
    <citation type="journal article" date="2013" name="Genome Biol.">
        <title>The genome sequence of the most widely cultivated cacao type and its use to identify candidate genes regulating pod color.</title>
        <authorList>
            <person name="Motamayor J.C."/>
            <person name="Mockaitis K."/>
            <person name="Schmutz J."/>
            <person name="Haiminen N."/>
            <person name="Iii D.L."/>
            <person name="Cornejo O."/>
            <person name="Findley S.D."/>
            <person name="Zheng P."/>
            <person name="Utro F."/>
            <person name="Royaert S."/>
            <person name="Saski C."/>
            <person name="Jenkins J."/>
            <person name="Podicheti R."/>
            <person name="Zhao M."/>
            <person name="Scheffler B.E."/>
            <person name="Stack J.C."/>
            <person name="Feltus F.A."/>
            <person name="Mustiga G.M."/>
            <person name="Amores F."/>
            <person name="Phillips W."/>
            <person name="Marelli J.P."/>
            <person name="May G.D."/>
            <person name="Shapiro H."/>
            <person name="Ma J."/>
            <person name="Bustamante C.D."/>
            <person name="Schnell R.J."/>
            <person name="Main D."/>
            <person name="Gilbert D."/>
            <person name="Parida L."/>
            <person name="Kuhn D.N."/>
        </authorList>
    </citation>
    <scope>NUCLEOTIDE SEQUENCE [LARGE SCALE GENOMIC DNA]</scope>
    <source>
        <strain evidence="10">cv. Matina 1-6</strain>
    </source>
</reference>
<dbReference type="InterPro" id="IPR056276">
    <property type="entry name" value="AtC3H46-like_PABC-like"/>
</dbReference>
<accession>A0A061FJN3</accession>
<keyword evidence="10" id="KW-1185">Reference proteome</keyword>
<keyword evidence="2 6" id="KW-0863">Zinc-finger</keyword>
<feature type="zinc finger region" description="C3H1-type" evidence="6">
    <location>
        <begin position="242"/>
        <end position="269"/>
    </location>
</feature>
<evidence type="ECO:0000256" key="5">
    <source>
        <dbReference type="ARBA" id="ARBA00023125"/>
    </source>
</evidence>
<evidence type="ECO:0000259" key="8">
    <source>
        <dbReference type="PROSITE" id="PS50103"/>
    </source>
</evidence>
<evidence type="ECO:0000256" key="1">
    <source>
        <dbReference type="ARBA" id="ARBA00022723"/>
    </source>
</evidence>
<dbReference type="GO" id="GO:0003723">
    <property type="term" value="F:RNA binding"/>
    <property type="evidence" value="ECO:0007669"/>
    <property type="project" value="UniProtKB-KW"/>
</dbReference>
<evidence type="ECO:0000256" key="3">
    <source>
        <dbReference type="ARBA" id="ARBA00022833"/>
    </source>
</evidence>
<keyword evidence="5" id="KW-0238">DNA-binding</keyword>
<name>A0A061FJN3_THECC</name>
<dbReference type="GO" id="GO:0008270">
    <property type="term" value="F:zinc ion binding"/>
    <property type="evidence" value="ECO:0007669"/>
    <property type="project" value="UniProtKB-KW"/>
</dbReference>
<dbReference type="EMBL" id="CM001888">
    <property type="protein sequence ID" value="EOY17560.1"/>
    <property type="molecule type" value="Genomic_DNA"/>
</dbReference>
<feature type="region of interest" description="Disordered" evidence="7">
    <location>
        <begin position="62"/>
        <end position="131"/>
    </location>
</feature>
<keyword evidence="1 6" id="KW-0479">Metal-binding</keyword>
<keyword evidence="3 6" id="KW-0862">Zinc</keyword>
<evidence type="ECO:0000256" key="2">
    <source>
        <dbReference type="ARBA" id="ARBA00022771"/>
    </source>
</evidence>
<dbReference type="Pfam" id="PF00642">
    <property type="entry name" value="zf-CCCH"/>
    <property type="match status" value="1"/>
</dbReference>
<dbReference type="InterPro" id="IPR000571">
    <property type="entry name" value="Znf_CCCH"/>
</dbReference>
<dbReference type="InterPro" id="IPR036855">
    <property type="entry name" value="Znf_CCCH_sf"/>
</dbReference>
<feature type="compositionally biased region" description="Low complexity" evidence="7">
    <location>
        <begin position="120"/>
        <end position="131"/>
    </location>
</feature>
<evidence type="ECO:0000313" key="9">
    <source>
        <dbReference type="EMBL" id="EOY17560.1"/>
    </source>
</evidence>